<dbReference type="Proteomes" id="UP000009399">
    <property type="component" value="Chromosome"/>
</dbReference>
<evidence type="ECO:0000256" key="8">
    <source>
        <dbReference type="HAMAP-Rule" id="MF_00140"/>
    </source>
</evidence>
<feature type="binding site" evidence="8">
    <location>
        <position position="189"/>
    </location>
    <ligand>
        <name>ATP</name>
        <dbReference type="ChEBI" id="CHEBI:30616"/>
    </ligand>
</feature>
<dbReference type="InterPro" id="IPR024109">
    <property type="entry name" value="Trp-tRNA-ligase_bac-type"/>
</dbReference>
<evidence type="ECO:0000256" key="3">
    <source>
        <dbReference type="ARBA" id="ARBA00022741"/>
    </source>
</evidence>
<dbReference type="GO" id="GO:0005524">
    <property type="term" value="F:ATP binding"/>
    <property type="evidence" value="ECO:0007669"/>
    <property type="project" value="UniProtKB-UniRule"/>
</dbReference>
<dbReference type="Gene3D" id="1.10.240.10">
    <property type="entry name" value="Tyrosyl-Transfer RNA Synthetase"/>
    <property type="match status" value="1"/>
</dbReference>
<feature type="binding site" evidence="8">
    <location>
        <begin position="10"/>
        <end position="12"/>
    </location>
    <ligand>
        <name>ATP</name>
        <dbReference type="ChEBI" id="CHEBI:30616"/>
    </ligand>
</feature>
<dbReference type="PRINTS" id="PR01039">
    <property type="entry name" value="TRNASYNTHTRP"/>
</dbReference>
<dbReference type="EMBL" id="CP003914">
    <property type="protein sequence ID" value="AFX74600.1"/>
    <property type="molecule type" value="Genomic_DNA"/>
</dbReference>
<evidence type="ECO:0000313" key="10">
    <source>
        <dbReference type="EMBL" id="AFX74600.1"/>
    </source>
</evidence>
<dbReference type="RefSeq" id="WP_015084295.1">
    <property type="nucleotide sequence ID" value="NC_019552.1"/>
</dbReference>
<keyword evidence="4 8" id="KW-0067">ATP-binding</keyword>
<feature type="binding site" evidence="8">
    <location>
        <begin position="18"/>
        <end position="19"/>
    </location>
    <ligand>
        <name>ATP</name>
        <dbReference type="ChEBI" id="CHEBI:30616"/>
    </ligand>
</feature>
<keyword evidence="6 8" id="KW-0030">Aminoacyl-tRNA synthetase</keyword>
<feature type="short sequence motif" description="'HIGH' region" evidence="8">
    <location>
        <begin position="11"/>
        <end position="19"/>
    </location>
</feature>
<keyword evidence="2 8" id="KW-0436">Ligase</keyword>
<comment type="function">
    <text evidence="8">Catalyzes the attachment of tryptophan to tRNA(Trp).</text>
</comment>
<evidence type="ECO:0000256" key="7">
    <source>
        <dbReference type="ARBA" id="ARBA00049929"/>
    </source>
</evidence>
<keyword evidence="3 8" id="KW-0547">Nucleotide-binding</keyword>
<dbReference type="Pfam" id="PF00579">
    <property type="entry name" value="tRNA-synt_1b"/>
    <property type="match status" value="1"/>
</dbReference>
<dbReference type="InterPro" id="IPR002305">
    <property type="entry name" value="aa-tRNA-synth_Ic"/>
</dbReference>
<keyword evidence="5 8" id="KW-0648">Protein biosynthesis</keyword>
<protein>
    <recommendedName>
        <fullName evidence="8">Tryptophan--tRNA ligase</fullName>
        <ecNumber evidence="8">6.1.1.2</ecNumber>
    </recommendedName>
    <alternativeName>
        <fullName evidence="8">Tryptophanyl-tRNA synthetase</fullName>
        <shortName evidence="8">TrpRS</shortName>
    </alternativeName>
</protein>
<evidence type="ECO:0000256" key="4">
    <source>
        <dbReference type="ARBA" id="ARBA00022840"/>
    </source>
</evidence>
<dbReference type="AlphaFoldDB" id="A0AAI8ANG6"/>
<dbReference type="InterPro" id="IPR002306">
    <property type="entry name" value="Trp-tRNA-ligase"/>
</dbReference>
<dbReference type="InterPro" id="IPR050203">
    <property type="entry name" value="Trp-tRNA_synthetase"/>
</dbReference>
<evidence type="ECO:0000256" key="6">
    <source>
        <dbReference type="ARBA" id="ARBA00023146"/>
    </source>
</evidence>
<dbReference type="GeneID" id="93248782"/>
<dbReference type="HAMAP" id="MF_00140_B">
    <property type="entry name" value="Trp_tRNA_synth_B"/>
    <property type="match status" value="1"/>
</dbReference>
<evidence type="ECO:0000256" key="5">
    <source>
        <dbReference type="ARBA" id="ARBA00022917"/>
    </source>
</evidence>
<dbReference type="EC" id="6.1.1.2" evidence="8"/>
<dbReference type="GO" id="GO:0004830">
    <property type="term" value="F:tryptophan-tRNA ligase activity"/>
    <property type="evidence" value="ECO:0007669"/>
    <property type="project" value="UniProtKB-UniRule"/>
</dbReference>
<evidence type="ECO:0000256" key="9">
    <source>
        <dbReference type="RuleBase" id="RU363036"/>
    </source>
</evidence>
<comment type="similarity">
    <text evidence="1 8 9">Belongs to the class-I aminoacyl-tRNA synthetase family.</text>
</comment>
<dbReference type="CDD" id="cd00806">
    <property type="entry name" value="TrpRS_core"/>
    <property type="match status" value="1"/>
</dbReference>
<keyword evidence="8" id="KW-0963">Cytoplasm</keyword>
<evidence type="ECO:0000256" key="2">
    <source>
        <dbReference type="ARBA" id="ARBA00022598"/>
    </source>
</evidence>
<dbReference type="Gene3D" id="3.40.50.620">
    <property type="entry name" value="HUPs"/>
    <property type="match status" value="1"/>
</dbReference>
<proteinExistence type="inferred from homology"/>
<sequence>MKNRIVSGVTATGKLTLGNYLGSIKTMVKMQEEYESYIFVADLHALTVDIKPEELRENKKDIFAFYLACGINSEKSIIFYQSDVAEHSELAWIMQTHTSIGELSRMTQFKDKSKIKTDNGTETIPTGLLTYPTLMAADILLYNPDFVPVGIDQKQHIELTRNLALKLNNKYKTKFKEVEIMTPKIGGKIMSLTNPTKKMSKSTQQPNSAIFLLDDPELAYKKIQKAITDSENKIYLSDDKPGVKNLLTIFSSLKEWEMEKTLEFFKDKNYKDLKHEVGLIVKEFLIHIQSEYKKVKDNIEKYSQLGKERAKAVASEHLKFIKQKIGL</sequence>
<dbReference type="KEGG" id="mhs:MOS_697"/>
<feature type="binding site" evidence="8">
    <location>
        <position position="138"/>
    </location>
    <ligand>
        <name>L-tryptophan</name>
        <dbReference type="ChEBI" id="CHEBI:57912"/>
    </ligand>
</feature>
<feature type="binding site" evidence="8">
    <location>
        <begin position="150"/>
        <end position="152"/>
    </location>
    <ligand>
        <name>ATP</name>
        <dbReference type="ChEBI" id="CHEBI:30616"/>
    </ligand>
</feature>
<dbReference type="PANTHER" id="PTHR43766:SF1">
    <property type="entry name" value="TRYPTOPHAN--TRNA LIGASE, MITOCHONDRIAL"/>
    <property type="match status" value="1"/>
</dbReference>
<dbReference type="PANTHER" id="PTHR43766">
    <property type="entry name" value="TRYPTOPHAN--TRNA LIGASE, MITOCHONDRIAL"/>
    <property type="match status" value="1"/>
</dbReference>
<comment type="subcellular location">
    <subcellularLocation>
        <location evidence="8">Cytoplasm</location>
    </subcellularLocation>
</comment>
<evidence type="ECO:0000256" key="1">
    <source>
        <dbReference type="ARBA" id="ARBA00005594"/>
    </source>
</evidence>
<dbReference type="InterPro" id="IPR014729">
    <property type="entry name" value="Rossmann-like_a/b/a_fold"/>
</dbReference>
<dbReference type="GO" id="GO:0006436">
    <property type="term" value="P:tryptophanyl-tRNA aminoacylation"/>
    <property type="evidence" value="ECO:0007669"/>
    <property type="project" value="UniProtKB-UniRule"/>
</dbReference>
<organism evidence="10 11">
    <name type="scientific">Mesomycoplasma hyorhinis SK76</name>
    <dbReference type="NCBI Taxonomy" id="1118964"/>
    <lineage>
        <taxon>Bacteria</taxon>
        <taxon>Bacillati</taxon>
        <taxon>Mycoplasmatota</taxon>
        <taxon>Mycoplasmoidales</taxon>
        <taxon>Metamycoplasmataceae</taxon>
        <taxon>Mesomycoplasma</taxon>
    </lineage>
</organism>
<accession>A0AAI8ANG6</accession>
<name>A0AAI8ANG6_MESHY</name>
<dbReference type="GO" id="GO:0005829">
    <property type="term" value="C:cytosol"/>
    <property type="evidence" value="ECO:0007669"/>
    <property type="project" value="TreeGrafter"/>
</dbReference>
<comment type="subunit">
    <text evidence="8">Homodimer.</text>
</comment>
<comment type="catalytic activity">
    <reaction evidence="7 8">
        <text>tRNA(Trp) + L-tryptophan + ATP = L-tryptophyl-tRNA(Trp) + AMP + diphosphate + H(+)</text>
        <dbReference type="Rhea" id="RHEA:24080"/>
        <dbReference type="Rhea" id="RHEA-COMP:9671"/>
        <dbReference type="Rhea" id="RHEA-COMP:9705"/>
        <dbReference type="ChEBI" id="CHEBI:15378"/>
        <dbReference type="ChEBI" id="CHEBI:30616"/>
        <dbReference type="ChEBI" id="CHEBI:33019"/>
        <dbReference type="ChEBI" id="CHEBI:57912"/>
        <dbReference type="ChEBI" id="CHEBI:78442"/>
        <dbReference type="ChEBI" id="CHEBI:78535"/>
        <dbReference type="ChEBI" id="CHEBI:456215"/>
        <dbReference type="EC" id="6.1.1.2"/>
    </reaction>
</comment>
<dbReference type="SUPFAM" id="SSF52374">
    <property type="entry name" value="Nucleotidylyl transferase"/>
    <property type="match status" value="1"/>
</dbReference>
<gene>
    <name evidence="8" type="primary">trpS</name>
    <name evidence="10" type="ORF">MOS_697</name>
</gene>
<reference evidence="10 11" key="1">
    <citation type="journal article" date="2013" name="Genome Announc.">
        <title>Complete Genome Sequence of Mycoplasma hyorhinis Strain SK76.</title>
        <authorList>
            <person name="Goodison S."/>
            <person name="Urquidi V."/>
            <person name="Kumar D."/>
            <person name="Reyes L."/>
            <person name="Rosser C.J."/>
        </authorList>
    </citation>
    <scope>NUCLEOTIDE SEQUENCE [LARGE SCALE GENOMIC DNA]</scope>
    <source>
        <strain evidence="10 11">SK76</strain>
    </source>
</reference>
<dbReference type="NCBIfam" id="TIGR00233">
    <property type="entry name" value="trpS"/>
    <property type="match status" value="1"/>
</dbReference>
<evidence type="ECO:0000313" key="11">
    <source>
        <dbReference type="Proteomes" id="UP000009399"/>
    </source>
</evidence>
<feature type="binding site" evidence="8">
    <location>
        <begin position="198"/>
        <end position="202"/>
    </location>
    <ligand>
        <name>ATP</name>
        <dbReference type="ChEBI" id="CHEBI:30616"/>
    </ligand>
</feature>
<feature type="short sequence motif" description="'KMSKS' region" evidence="8">
    <location>
        <begin position="198"/>
        <end position="202"/>
    </location>
</feature>